<evidence type="ECO:0008006" key="4">
    <source>
        <dbReference type="Google" id="ProtNLM"/>
    </source>
</evidence>
<dbReference type="Proteomes" id="UP000284338">
    <property type="component" value="Unassembled WGS sequence"/>
</dbReference>
<evidence type="ECO:0000313" key="2">
    <source>
        <dbReference type="EMBL" id="RJF58033.1"/>
    </source>
</evidence>
<dbReference type="EMBL" id="QYYG01000001">
    <property type="protein sequence ID" value="RJF58033.1"/>
    <property type="molecule type" value="Genomic_DNA"/>
</dbReference>
<organism evidence="2 3">
    <name type="scientific">Serratia inhibens</name>
    <dbReference type="NCBI Taxonomy" id="2338073"/>
    <lineage>
        <taxon>Bacteria</taxon>
        <taxon>Pseudomonadati</taxon>
        <taxon>Pseudomonadota</taxon>
        <taxon>Gammaproteobacteria</taxon>
        <taxon>Enterobacterales</taxon>
        <taxon>Yersiniaceae</taxon>
        <taxon>Serratia</taxon>
    </lineage>
</organism>
<feature type="coiled-coil region" evidence="1">
    <location>
        <begin position="198"/>
        <end position="225"/>
    </location>
</feature>
<gene>
    <name evidence="2" type="ORF">D4100_04500</name>
</gene>
<name>A0AA93BXT1_9GAMM</name>
<keyword evidence="1" id="KW-0175">Coiled coil</keyword>
<evidence type="ECO:0000313" key="3">
    <source>
        <dbReference type="Proteomes" id="UP000284338"/>
    </source>
</evidence>
<accession>A0AA93BXT1</accession>
<proteinExistence type="predicted"/>
<comment type="caution">
    <text evidence="2">The sequence shown here is derived from an EMBL/GenBank/DDBJ whole genome shotgun (WGS) entry which is preliminary data.</text>
</comment>
<evidence type="ECO:0000256" key="1">
    <source>
        <dbReference type="SAM" id="Coils"/>
    </source>
</evidence>
<reference evidence="2 3" key="1">
    <citation type="submission" date="2018-09" db="EMBL/GenBank/DDBJ databases">
        <title>Draft genome of a novel serratia sp. strain with antifungal activity.</title>
        <authorList>
            <person name="Dichmann S.I."/>
            <person name="Park B.P."/>
            <person name="Pathiraja D."/>
            <person name="Choi I.-G."/>
            <person name="Stougaard P."/>
            <person name="Hennessy R.C."/>
        </authorList>
    </citation>
    <scope>NUCLEOTIDE SEQUENCE [LARGE SCALE GENOMIC DNA]</scope>
    <source>
        <strain evidence="2 3">S40</strain>
    </source>
</reference>
<sequence length="518" mass="61151">MLFEYALHKNSNKIVHVDAVPNGKRCECICKNCGDDLVAKNNGMIIQHHFSHTTKEESRDCQMTQLHIAMQLHFASLSEITLPENEIEVNGEDLIVPEQATAVNESVREYRIGPYLADVYLRTEAGEVAIEVCVTHKCEEEKRQYYIDNQIDSIEYHFPLNEGNSITEWIALVSDNLVEYEWIYHSTLETKKLEYLEEIELEKQKKKAERKSRSLQSVKKSLTSKKIHLPSIHKEMEYIYTGVTFKESQLIYPKRNIACENVSISIDTDDYVVLEGFVGNRVISVIYSFSDNIPELAYQDDRSIVCRHYTDESNKPTWSWIKHPSITKRFDRIYIQFQTNCQYLYRQRQRLLYLKNKAHGLCSEYLANRQFYFDRDYRKWKRWMIENKLFTPTPDNYKLPFPNILKMKREYSMLWPFQTWDIMVLSSLAEMIDSYPAGQRIYYCDLFTSLEQRHGLSYEYAYIVKEFKELNQSTTFDNLINQNSIIQDALSPYAMMSLISLREDHLMRKGSLMLSLSI</sequence>
<keyword evidence="3" id="KW-1185">Reference proteome</keyword>
<protein>
    <recommendedName>
        <fullName evidence="4">Competence protein CoiA-like family protein</fullName>
    </recommendedName>
</protein>
<dbReference type="AlphaFoldDB" id="A0AA93BXT1"/>